<evidence type="ECO:0000313" key="5">
    <source>
        <dbReference type="Proteomes" id="UP000320055"/>
    </source>
</evidence>
<evidence type="ECO:0000256" key="2">
    <source>
        <dbReference type="ARBA" id="ARBA00023239"/>
    </source>
</evidence>
<comment type="similarity">
    <text evidence="1 3">Belongs to the CpcT/CpeT biliprotein lyase family.</text>
</comment>
<dbReference type="Proteomes" id="UP000320055">
    <property type="component" value="Unassembled WGS sequence"/>
</dbReference>
<dbReference type="Pfam" id="PF06206">
    <property type="entry name" value="CpeT"/>
    <property type="match status" value="1"/>
</dbReference>
<protein>
    <recommendedName>
        <fullName evidence="3">Chromophore lyase CpcT/CpeT</fullName>
        <ecNumber evidence="3">4.-.-.-</ecNumber>
    </recommendedName>
</protein>
<dbReference type="AlphaFoldDB" id="A0A563W508"/>
<evidence type="ECO:0000256" key="1">
    <source>
        <dbReference type="ARBA" id="ARBA00008206"/>
    </source>
</evidence>
<dbReference type="InterPro" id="IPR010404">
    <property type="entry name" value="CpcT/CpeT"/>
</dbReference>
<dbReference type="PANTHER" id="PTHR35137">
    <property type="entry name" value="CHROMOPHORE LYASE CRL, CHLOROPLASTIC"/>
    <property type="match status" value="1"/>
</dbReference>
<keyword evidence="2 3" id="KW-0456">Lyase</keyword>
<dbReference type="InterPro" id="IPR038672">
    <property type="entry name" value="CpcT/CpeT_sf"/>
</dbReference>
<dbReference type="OrthoDB" id="509174at2"/>
<dbReference type="EC" id="4.-.-.-" evidence="3"/>
<evidence type="ECO:0000256" key="3">
    <source>
        <dbReference type="HAMAP-Rule" id="MF_01460"/>
    </source>
</evidence>
<evidence type="ECO:0000313" key="4">
    <source>
        <dbReference type="EMBL" id="VEP18781.1"/>
    </source>
</evidence>
<organism evidence="4 5">
    <name type="scientific">Hyella patelloides LEGE 07179</name>
    <dbReference type="NCBI Taxonomy" id="945734"/>
    <lineage>
        <taxon>Bacteria</taxon>
        <taxon>Bacillati</taxon>
        <taxon>Cyanobacteriota</taxon>
        <taxon>Cyanophyceae</taxon>
        <taxon>Pleurocapsales</taxon>
        <taxon>Hyellaceae</taxon>
        <taxon>Hyella</taxon>
    </lineage>
</organism>
<dbReference type="PANTHER" id="PTHR35137:SF1">
    <property type="entry name" value="CHROMOPHORE LYASE CRL, CHLOROPLASTIC"/>
    <property type="match status" value="1"/>
</dbReference>
<dbReference type="RefSeq" id="WP_144868253.1">
    <property type="nucleotide sequence ID" value="NZ_LR213848.1"/>
</dbReference>
<sequence>MVVVSDREKLKENSLLINLARAMAGDFSNYKQSQDNPKDYAHIRVFFRPLPWPFFSAIGFYSEQTYDYDLWTPYRQGIHRLVDRGDHIYIENYSLQDGMLYAGAGHNRDILETISPENIARRYNCSMVFHQEGNLFRGAVEPGNKCLINRKGVETYLVSQVEIKENTWISWDRGMDIETGEQVWGSAIGPLKFEKRASFADELPLSHL</sequence>
<dbReference type="CDD" id="cd16338">
    <property type="entry name" value="CpcT"/>
    <property type="match status" value="1"/>
</dbReference>
<dbReference type="EMBL" id="CAACVJ010000699">
    <property type="protein sequence ID" value="VEP18781.1"/>
    <property type="molecule type" value="Genomic_DNA"/>
</dbReference>
<comment type="function">
    <text evidence="3">Covalently attaches a chromophore to Cys residue(s) of phycobiliproteins.</text>
</comment>
<reference evidence="4 5" key="1">
    <citation type="submission" date="2019-01" db="EMBL/GenBank/DDBJ databases">
        <authorList>
            <person name="Brito A."/>
        </authorList>
    </citation>
    <scope>NUCLEOTIDE SEQUENCE [LARGE SCALE GENOMIC DNA]</scope>
    <source>
        <strain evidence="4">1</strain>
    </source>
</reference>
<dbReference type="HAMAP" id="MF_01460">
    <property type="entry name" value="Chrphore_lyase_CpxT"/>
    <property type="match status" value="1"/>
</dbReference>
<dbReference type="Gene3D" id="2.40.128.590">
    <property type="entry name" value="CpcT/CpeT domain"/>
    <property type="match status" value="1"/>
</dbReference>
<dbReference type="GO" id="GO:0016829">
    <property type="term" value="F:lyase activity"/>
    <property type="evidence" value="ECO:0007669"/>
    <property type="project" value="UniProtKB-KW"/>
</dbReference>
<accession>A0A563W508</accession>
<proteinExistence type="inferred from homology"/>
<name>A0A563W508_9CYAN</name>
<gene>
    <name evidence="4" type="primary">cpeT</name>
    <name evidence="3" type="synonym">cpcT</name>
    <name evidence="4" type="ORF">H1P_900005</name>
</gene>
<dbReference type="GO" id="GO:0017006">
    <property type="term" value="P:protein-tetrapyrrole linkage"/>
    <property type="evidence" value="ECO:0007669"/>
    <property type="project" value="UniProtKB-UniRule"/>
</dbReference>
<keyword evidence="5" id="KW-1185">Reference proteome</keyword>